<dbReference type="PROSITE" id="PS50005">
    <property type="entry name" value="TPR"/>
    <property type="match status" value="1"/>
</dbReference>
<dbReference type="RefSeq" id="WP_102965487.1">
    <property type="nucleotide sequence ID" value="NZ_POSK01000002.1"/>
</dbReference>
<evidence type="ECO:0000313" key="2">
    <source>
        <dbReference type="EMBL" id="PNI06200.1"/>
    </source>
</evidence>
<accession>A0A2J8I6R4</accession>
<dbReference type="AlphaFoldDB" id="A0A2J8I6R4"/>
<dbReference type="InterPro" id="IPR019734">
    <property type="entry name" value="TPR_rpt"/>
</dbReference>
<dbReference type="Proteomes" id="UP000236449">
    <property type="component" value="Unassembled WGS sequence"/>
</dbReference>
<dbReference type="Pfam" id="PF05944">
    <property type="entry name" value="Phage_term_smal"/>
    <property type="match status" value="1"/>
</dbReference>
<gene>
    <name evidence="2" type="ORF">C1N32_04155</name>
</gene>
<organism evidence="2 3">
    <name type="scientific">Vibrio diazotrophicus</name>
    <dbReference type="NCBI Taxonomy" id="685"/>
    <lineage>
        <taxon>Bacteria</taxon>
        <taxon>Pseudomonadati</taxon>
        <taxon>Pseudomonadota</taxon>
        <taxon>Gammaproteobacteria</taxon>
        <taxon>Vibrionales</taxon>
        <taxon>Vibrionaceae</taxon>
        <taxon>Vibrio</taxon>
    </lineage>
</organism>
<evidence type="ECO:0000313" key="3">
    <source>
        <dbReference type="Proteomes" id="UP000236449"/>
    </source>
</evidence>
<proteinExistence type="predicted"/>
<protein>
    <submittedName>
        <fullName evidence="2">Uncharacterized protein</fullName>
    </submittedName>
</protein>
<name>A0A2J8I6R4_VIBDI</name>
<comment type="caution">
    <text evidence="2">The sequence shown here is derived from an EMBL/GenBank/DDBJ whole genome shotgun (WGS) entry which is preliminary data.</text>
</comment>
<dbReference type="GO" id="GO:0003677">
    <property type="term" value="F:DNA binding"/>
    <property type="evidence" value="ECO:0007669"/>
    <property type="project" value="InterPro"/>
</dbReference>
<reference evidence="2 3" key="1">
    <citation type="submission" date="2018-01" db="EMBL/GenBank/DDBJ databases">
        <title>Draft genome sequences of six Vibrio diazotrophicus strains isolated from deep-sea sediments of the Baltic Sea.</title>
        <authorList>
            <person name="Castillo D."/>
            <person name="Vandieken V."/>
            <person name="Chiang O."/>
            <person name="Middelboe M."/>
        </authorList>
    </citation>
    <scope>NUCLEOTIDE SEQUENCE [LARGE SCALE GENOMIC DNA]</scope>
    <source>
        <strain evidence="2 3">60.27F</strain>
    </source>
</reference>
<dbReference type="EMBL" id="POSK01000002">
    <property type="protein sequence ID" value="PNI06200.1"/>
    <property type="molecule type" value="Genomic_DNA"/>
</dbReference>
<evidence type="ECO:0000256" key="1">
    <source>
        <dbReference type="PROSITE-ProRule" id="PRU00339"/>
    </source>
</evidence>
<keyword evidence="1" id="KW-0802">TPR repeat</keyword>
<dbReference type="InterPro" id="IPR010270">
    <property type="entry name" value="Phage_P2_GpM"/>
</dbReference>
<dbReference type="OrthoDB" id="5894353at2"/>
<dbReference type="GO" id="GO:0004519">
    <property type="term" value="F:endonuclease activity"/>
    <property type="evidence" value="ECO:0007669"/>
    <property type="project" value="InterPro"/>
</dbReference>
<sequence length="236" mass="27234">MLSILKKRQAQQRQQEAPKPQVVDVAKSAAQGLTASSIIADKPWEETQLMLKKDLEYVRTLAGSQEKDPYKEELVNKYRPVVEKLLDSHSNLENLDVIWWFYQWQIDLGKLPEVHDQLREAIDKGLETPQNWKVNGQTGYCDIVFKYSSTAHDQKQEFNRDYLIQAVSDLQQGKLATNAPLKVKMFKLVGDWHYENGEKEQAYAMYELVMKLDPSKGGRKGRLNELKEELGYGDSN</sequence>
<feature type="repeat" description="TPR" evidence="1">
    <location>
        <begin position="183"/>
        <end position="216"/>
    </location>
</feature>